<evidence type="ECO:0000256" key="4">
    <source>
        <dbReference type="ARBA" id="ARBA00022786"/>
    </source>
</evidence>
<comment type="subunit">
    <text evidence="3">Interacts with ATG4.</text>
</comment>
<accession>A0A6V7QLG2</accession>
<protein>
    <recommendedName>
        <fullName evidence="7">Autophagy-related protein</fullName>
    </recommendedName>
</protein>
<evidence type="ECO:0000256" key="1">
    <source>
        <dbReference type="ARBA" id="ARBA00004370"/>
    </source>
</evidence>
<comment type="subcellular location">
    <subcellularLocation>
        <location evidence="1">Membrane</location>
    </subcellularLocation>
</comment>
<dbReference type="GO" id="GO:0005776">
    <property type="term" value="C:autophagosome"/>
    <property type="evidence" value="ECO:0007669"/>
    <property type="project" value="UniProtKB-ARBA"/>
</dbReference>
<dbReference type="InterPro" id="IPR004241">
    <property type="entry name" value="Atg8-like"/>
</dbReference>
<dbReference type="Pfam" id="PF02991">
    <property type="entry name" value="ATG8"/>
    <property type="match status" value="1"/>
</dbReference>
<evidence type="ECO:0000256" key="6">
    <source>
        <dbReference type="ARBA" id="ARBA00023288"/>
    </source>
</evidence>
<organism evidence="8">
    <name type="scientific">Ananas comosus var. bracteatus</name>
    <name type="common">red pineapple</name>
    <dbReference type="NCBI Taxonomy" id="296719"/>
    <lineage>
        <taxon>Eukaryota</taxon>
        <taxon>Viridiplantae</taxon>
        <taxon>Streptophyta</taxon>
        <taxon>Embryophyta</taxon>
        <taxon>Tracheophyta</taxon>
        <taxon>Spermatophyta</taxon>
        <taxon>Magnoliopsida</taxon>
        <taxon>Liliopsida</taxon>
        <taxon>Poales</taxon>
        <taxon>Bromeliaceae</taxon>
        <taxon>Bromelioideae</taxon>
        <taxon>Ananas</taxon>
    </lineage>
</organism>
<dbReference type="AlphaFoldDB" id="A0A6V7QLG2"/>
<name>A0A6V7QLG2_ANACO</name>
<dbReference type="Gene3D" id="3.10.20.90">
    <property type="entry name" value="Phosphatidylinositol 3-kinase Catalytic Subunit, Chain A, domain 1"/>
    <property type="match status" value="1"/>
</dbReference>
<keyword evidence="4" id="KW-0833">Ubl conjugation pathway</keyword>
<keyword evidence="7" id="KW-0072">Autophagy</keyword>
<keyword evidence="6" id="KW-0449">Lipoprotein</keyword>
<evidence type="ECO:0000256" key="5">
    <source>
        <dbReference type="ARBA" id="ARBA00023136"/>
    </source>
</evidence>
<evidence type="ECO:0000256" key="7">
    <source>
        <dbReference type="RuleBase" id="RU004384"/>
    </source>
</evidence>
<dbReference type="EMBL" id="LR862137">
    <property type="protein sequence ID" value="CAD1844042.1"/>
    <property type="molecule type" value="Genomic_DNA"/>
</dbReference>
<keyword evidence="5" id="KW-0472">Membrane</keyword>
<dbReference type="PANTHER" id="PTHR10969">
    <property type="entry name" value="MICROTUBULE-ASSOCIATED PROTEINS 1A/1B LIGHT CHAIN 3-RELATED"/>
    <property type="match status" value="1"/>
</dbReference>
<gene>
    <name evidence="8" type="ORF">CB5_LOCUS27253</name>
</gene>
<dbReference type="CDD" id="cd16108">
    <property type="entry name" value="Ubl_ATG8_like"/>
    <property type="match status" value="1"/>
</dbReference>
<evidence type="ECO:0000256" key="2">
    <source>
        <dbReference type="ARBA" id="ARBA00007293"/>
    </source>
</evidence>
<dbReference type="GO" id="GO:0016020">
    <property type="term" value="C:membrane"/>
    <property type="evidence" value="ECO:0007669"/>
    <property type="project" value="UniProtKB-SubCell"/>
</dbReference>
<evidence type="ECO:0000256" key="3">
    <source>
        <dbReference type="ARBA" id="ARBA00011579"/>
    </source>
</evidence>
<reference evidence="8" key="1">
    <citation type="submission" date="2020-07" db="EMBL/GenBank/DDBJ databases">
        <authorList>
            <person name="Lin J."/>
        </authorList>
    </citation>
    <scope>NUCLEOTIDE SEQUENCE</scope>
</reference>
<dbReference type="SUPFAM" id="SSF54236">
    <property type="entry name" value="Ubiquitin-like"/>
    <property type="match status" value="1"/>
</dbReference>
<proteinExistence type="inferred from homology"/>
<sequence length="142" mass="16650">MLLVVVVERFSRTDLPEMEKRKFLVPRDMFVGQFIHILRSRMHLPSGKALFIFIQDTFPQTASIMDSMYQQYKMRMDSFTCATEIAKYKEEIQKLQASEAEIKALSFNYAAMLKEKEHAFLKQEDGEQSPYSEWNITGTYKG</sequence>
<comment type="similarity">
    <text evidence="2 7">Belongs to the ATG8 family.</text>
</comment>
<evidence type="ECO:0000313" key="8">
    <source>
        <dbReference type="EMBL" id="CAD1844042.1"/>
    </source>
</evidence>
<dbReference type="GO" id="GO:0006914">
    <property type="term" value="P:autophagy"/>
    <property type="evidence" value="ECO:0007669"/>
    <property type="project" value="UniProtKB-KW"/>
</dbReference>
<dbReference type="InterPro" id="IPR029071">
    <property type="entry name" value="Ubiquitin-like_domsf"/>
</dbReference>